<sequence>MSVERRSRDARSRPAFNLVDSVGAFGTPTFAEVLRRELLALPDGVLPIEGEQGGLVDPASLGVTLLSSRADAERIEIAVGVFYTEIVGGCSCGDEPFGVNGYTELRLRIERADGGALILLRGIERCVD</sequence>
<dbReference type="EMBL" id="FNNZ01000039">
    <property type="protein sequence ID" value="SDX58480.1"/>
    <property type="molecule type" value="Genomic_DNA"/>
</dbReference>
<dbReference type="STRING" id="1058.SAMN05421783_1398"/>
<evidence type="ECO:0000313" key="1">
    <source>
        <dbReference type="EMBL" id="SDX58480.1"/>
    </source>
</evidence>
<dbReference type="AlphaFoldDB" id="A0A1H3CWQ8"/>
<evidence type="ECO:0000313" key="2">
    <source>
        <dbReference type="Proteomes" id="UP000198816"/>
    </source>
</evidence>
<keyword evidence="2" id="KW-1185">Reference proteome</keyword>
<organism evidence="1 2">
    <name type="scientific">Thiocapsa roseopersicina</name>
    <dbReference type="NCBI Taxonomy" id="1058"/>
    <lineage>
        <taxon>Bacteria</taxon>
        <taxon>Pseudomonadati</taxon>
        <taxon>Pseudomonadota</taxon>
        <taxon>Gammaproteobacteria</taxon>
        <taxon>Chromatiales</taxon>
        <taxon>Chromatiaceae</taxon>
        <taxon>Thiocapsa</taxon>
    </lineage>
</organism>
<proteinExistence type="predicted"/>
<dbReference type="RefSeq" id="WP_093038052.1">
    <property type="nucleotide sequence ID" value="NZ_FNNZ01000039.1"/>
</dbReference>
<dbReference type="OrthoDB" id="9800518at2"/>
<gene>
    <name evidence="1" type="ORF">SAMN05421783_1398</name>
</gene>
<reference evidence="2" key="1">
    <citation type="submission" date="2016-10" db="EMBL/GenBank/DDBJ databases">
        <authorList>
            <person name="Varghese N."/>
            <person name="Submissions S."/>
        </authorList>
    </citation>
    <scope>NUCLEOTIDE SEQUENCE [LARGE SCALE GENOMIC DNA]</scope>
    <source>
        <strain evidence="2">DSM 217</strain>
    </source>
</reference>
<accession>A0A1H3CWQ8</accession>
<dbReference type="Proteomes" id="UP000198816">
    <property type="component" value="Unassembled WGS sequence"/>
</dbReference>
<name>A0A1H3CWQ8_THIRO</name>
<protein>
    <submittedName>
        <fullName evidence="1">Uncharacterized protein</fullName>
    </submittedName>
</protein>